<dbReference type="AlphaFoldDB" id="A0A7L3J2K7"/>
<proteinExistence type="predicted"/>
<feature type="domain" description="PHD-type" evidence="4">
    <location>
        <begin position="1"/>
        <end position="109"/>
    </location>
</feature>
<organism evidence="5 6">
    <name type="scientific">Thalassarche chlororhynchos</name>
    <name type="common">Atlantic yellow-nosed albatross</name>
    <name type="synonym">Diomedea chlororhynchos</name>
    <dbReference type="NCBI Taxonomy" id="54017"/>
    <lineage>
        <taxon>Eukaryota</taxon>
        <taxon>Metazoa</taxon>
        <taxon>Chordata</taxon>
        <taxon>Craniata</taxon>
        <taxon>Vertebrata</taxon>
        <taxon>Euteleostomi</taxon>
        <taxon>Archelosauria</taxon>
        <taxon>Archosauria</taxon>
        <taxon>Dinosauria</taxon>
        <taxon>Saurischia</taxon>
        <taxon>Theropoda</taxon>
        <taxon>Coelurosauria</taxon>
        <taxon>Aves</taxon>
        <taxon>Neognathae</taxon>
        <taxon>Neoaves</taxon>
        <taxon>Aequornithes</taxon>
        <taxon>Procellariiformes</taxon>
        <taxon>Diomedeidae</taxon>
        <taxon>Thalassarche</taxon>
    </lineage>
</organism>
<dbReference type="InterPro" id="IPR034732">
    <property type="entry name" value="EPHD"/>
</dbReference>
<dbReference type="GO" id="GO:0005634">
    <property type="term" value="C:nucleus"/>
    <property type="evidence" value="ECO:0007669"/>
    <property type="project" value="TreeGrafter"/>
</dbReference>
<gene>
    <name evidence="5" type="primary">Phf7_1</name>
    <name evidence="5" type="ORF">THACHL_R09157</name>
</gene>
<dbReference type="GO" id="GO:0008270">
    <property type="term" value="F:zinc ion binding"/>
    <property type="evidence" value="ECO:0007669"/>
    <property type="project" value="UniProtKB-KW"/>
</dbReference>
<dbReference type="Pfam" id="PF13771">
    <property type="entry name" value="zf-HC5HC2H"/>
    <property type="match status" value="1"/>
</dbReference>
<sequence>CMLCRWAEADPDICGCKRAKKGLCAHTYCLFLASGLLPQESRNSFLIEDTRCTIQEAAQKHCFVCSEMGAAITCREKGCNRSFHLPCASEGECVTQFFGLYRACQPQHC</sequence>
<keyword evidence="1" id="KW-0479">Metal-binding</keyword>
<keyword evidence="3" id="KW-0862">Zinc</keyword>
<feature type="non-terminal residue" evidence="5">
    <location>
        <position position="109"/>
    </location>
</feature>
<evidence type="ECO:0000259" key="4">
    <source>
        <dbReference type="PROSITE" id="PS51805"/>
    </source>
</evidence>
<accession>A0A7L3J2K7</accession>
<name>A0A7L3J2K7_THACH</name>
<evidence type="ECO:0000313" key="6">
    <source>
        <dbReference type="Proteomes" id="UP000556761"/>
    </source>
</evidence>
<keyword evidence="2" id="KW-0863">Zinc-finger</keyword>
<evidence type="ECO:0000256" key="1">
    <source>
        <dbReference type="ARBA" id="ARBA00022723"/>
    </source>
</evidence>
<dbReference type="EMBL" id="VZTW01012060">
    <property type="protein sequence ID" value="NXU23752.1"/>
    <property type="molecule type" value="Genomic_DNA"/>
</dbReference>
<dbReference type="OrthoDB" id="512616at2759"/>
<evidence type="ECO:0000313" key="5">
    <source>
        <dbReference type="EMBL" id="NXU23752.1"/>
    </source>
</evidence>
<keyword evidence="6" id="KW-1185">Reference proteome</keyword>
<protein>
    <submittedName>
        <fullName evidence="5">PHF7 protein</fullName>
    </submittedName>
</protein>
<dbReference type="InterPro" id="IPR013083">
    <property type="entry name" value="Znf_RING/FYVE/PHD"/>
</dbReference>
<dbReference type="Proteomes" id="UP000556761">
    <property type="component" value="Unassembled WGS sequence"/>
</dbReference>
<reference evidence="5 6" key="1">
    <citation type="submission" date="2019-09" db="EMBL/GenBank/DDBJ databases">
        <title>Bird 10,000 Genomes (B10K) Project - Family phase.</title>
        <authorList>
            <person name="Zhang G."/>
        </authorList>
    </citation>
    <scope>NUCLEOTIDE SEQUENCE [LARGE SCALE GENOMIC DNA]</scope>
    <source>
        <strain evidence="5">B10K-DU-029-24</strain>
        <tissue evidence="5">Muscle</tissue>
    </source>
</reference>
<evidence type="ECO:0000256" key="3">
    <source>
        <dbReference type="ARBA" id="ARBA00022833"/>
    </source>
</evidence>
<dbReference type="InterPro" id="IPR051188">
    <property type="entry name" value="PHD-type_Zinc_Finger"/>
</dbReference>
<dbReference type="PANTHER" id="PTHR12420:SF47">
    <property type="entry name" value="PHD FINGER PROTEIN 7"/>
    <property type="match status" value="1"/>
</dbReference>
<dbReference type="Gene3D" id="3.30.40.10">
    <property type="entry name" value="Zinc/RING finger domain, C3HC4 (zinc finger)"/>
    <property type="match status" value="1"/>
</dbReference>
<dbReference type="PANTHER" id="PTHR12420">
    <property type="entry name" value="PHD FINGER PROTEIN"/>
    <property type="match status" value="1"/>
</dbReference>
<evidence type="ECO:0000256" key="2">
    <source>
        <dbReference type="ARBA" id="ARBA00022771"/>
    </source>
</evidence>
<comment type="caution">
    <text evidence="5">The sequence shown here is derived from an EMBL/GenBank/DDBJ whole genome shotgun (WGS) entry which is preliminary data.</text>
</comment>
<dbReference type="PROSITE" id="PS51805">
    <property type="entry name" value="EPHD"/>
    <property type="match status" value="1"/>
</dbReference>
<feature type="non-terminal residue" evidence="5">
    <location>
        <position position="1"/>
    </location>
</feature>